<organism evidence="2 3">
    <name type="scientific">Solanum commersonii</name>
    <name type="common">Commerson's wild potato</name>
    <name type="synonym">Commerson's nightshade</name>
    <dbReference type="NCBI Taxonomy" id="4109"/>
    <lineage>
        <taxon>Eukaryota</taxon>
        <taxon>Viridiplantae</taxon>
        <taxon>Streptophyta</taxon>
        <taxon>Embryophyta</taxon>
        <taxon>Tracheophyta</taxon>
        <taxon>Spermatophyta</taxon>
        <taxon>Magnoliopsida</taxon>
        <taxon>eudicotyledons</taxon>
        <taxon>Gunneridae</taxon>
        <taxon>Pentapetalae</taxon>
        <taxon>asterids</taxon>
        <taxon>lamiids</taxon>
        <taxon>Solanales</taxon>
        <taxon>Solanaceae</taxon>
        <taxon>Solanoideae</taxon>
        <taxon>Solaneae</taxon>
        <taxon>Solanum</taxon>
    </lineage>
</organism>
<evidence type="ECO:0008006" key="4">
    <source>
        <dbReference type="Google" id="ProtNLM"/>
    </source>
</evidence>
<evidence type="ECO:0000313" key="3">
    <source>
        <dbReference type="Proteomes" id="UP000824120"/>
    </source>
</evidence>
<gene>
    <name evidence="2" type="ORF">H5410_049789</name>
</gene>
<dbReference type="AlphaFoldDB" id="A0A9J5WTU4"/>
<reference evidence="2 3" key="1">
    <citation type="submission" date="2020-09" db="EMBL/GenBank/DDBJ databases">
        <title>De no assembly of potato wild relative species, Solanum commersonii.</title>
        <authorList>
            <person name="Cho K."/>
        </authorList>
    </citation>
    <scope>NUCLEOTIDE SEQUENCE [LARGE SCALE GENOMIC DNA]</scope>
    <source>
        <strain evidence="2">LZ3.2</strain>
        <tissue evidence="2">Leaf</tissue>
    </source>
</reference>
<feature type="compositionally biased region" description="Polar residues" evidence="1">
    <location>
        <begin position="225"/>
        <end position="242"/>
    </location>
</feature>
<dbReference type="Proteomes" id="UP000824120">
    <property type="component" value="Chromosome 10"/>
</dbReference>
<keyword evidence="3" id="KW-1185">Reference proteome</keyword>
<evidence type="ECO:0000256" key="1">
    <source>
        <dbReference type="SAM" id="MobiDB-lite"/>
    </source>
</evidence>
<protein>
    <recommendedName>
        <fullName evidence="4">Retrotransposon gag domain-containing protein</fullName>
    </recommendedName>
</protein>
<sequence>MVNTRSSTSQSQEDVPNVETLAQQLSAIASKLNTIDSLAADVASLKVQTRKSASIWQEEEEDIDNTGWPRNPPRRPYTKMVFPRFEGGDPRGWILKAEKYFCYYQTLDEHKVDIVAMYLEGDALDLFSWINRERTLLYWGELVKALQEIMGLIRQTGSIQEYRQEFAKRSSGATDWPDHCLLGVFMNGLKEELKSDVRIHKPRTVYKAMSLAMEFEQKVSSNRGHKSQWSNLSRSNTIQTGSARDVPYQ</sequence>
<comment type="caution">
    <text evidence="2">The sequence shown here is derived from an EMBL/GenBank/DDBJ whole genome shotgun (WGS) entry which is preliminary data.</text>
</comment>
<name>A0A9J5WTU4_SOLCO</name>
<feature type="region of interest" description="Disordered" evidence="1">
    <location>
        <begin position="225"/>
        <end position="249"/>
    </location>
</feature>
<evidence type="ECO:0000313" key="2">
    <source>
        <dbReference type="EMBL" id="KAG5579162.1"/>
    </source>
</evidence>
<dbReference type="EMBL" id="JACXVP010000010">
    <property type="protein sequence ID" value="KAG5579162.1"/>
    <property type="molecule type" value="Genomic_DNA"/>
</dbReference>
<proteinExistence type="predicted"/>
<accession>A0A9J5WTU4</accession>
<dbReference type="OrthoDB" id="1745472at2759"/>